<evidence type="ECO:0000313" key="1">
    <source>
        <dbReference type="EMBL" id="MEJ2889501.1"/>
    </source>
</evidence>
<accession>A0ABU8NCU9</accession>
<reference evidence="1 2" key="1">
    <citation type="submission" date="2024-03" db="EMBL/GenBank/DDBJ databases">
        <title>Actinomycetospora sp. OC33-EN06, a novel actinomycete isolated from wild orchid (Aerides multiflora).</title>
        <authorList>
            <person name="Suriyachadkun C."/>
        </authorList>
    </citation>
    <scope>NUCLEOTIDE SEQUENCE [LARGE SCALE GENOMIC DNA]</scope>
    <source>
        <strain evidence="1 2">OC33-EN06</strain>
    </source>
</reference>
<keyword evidence="2" id="KW-1185">Reference proteome</keyword>
<dbReference type="RefSeq" id="WP_337717133.1">
    <property type="nucleotide sequence ID" value="NZ_JBBEGL010000007.1"/>
</dbReference>
<protein>
    <submittedName>
        <fullName evidence="1">Uncharacterized protein</fullName>
    </submittedName>
</protein>
<gene>
    <name evidence="1" type="ORF">WCD41_23780</name>
</gene>
<name>A0ABU8NCU9_9PSEU</name>
<evidence type="ECO:0000313" key="2">
    <source>
        <dbReference type="Proteomes" id="UP001370100"/>
    </source>
</evidence>
<dbReference type="EMBL" id="JBBEGL010000007">
    <property type="protein sequence ID" value="MEJ2889501.1"/>
    <property type="molecule type" value="Genomic_DNA"/>
</dbReference>
<dbReference type="Proteomes" id="UP001370100">
    <property type="component" value="Unassembled WGS sequence"/>
</dbReference>
<comment type="caution">
    <text evidence="1">The sequence shown here is derived from an EMBL/GenBank/DDBJ whole genome shotgun (WGS) entry which is preliminary data.</text>
</comment>
<sequence length="206" mass="21442">MTRRARPTARAGPADGWTRLVGPLGPGASAAVLGSALAGGVAAGLGATGRVGPGRGLLDGLVAADLVGGLVTFQLPPTRRQYARSSPRARLTFVLLHLHPFALPLTRQGGWRRAVSRYAAAVAATGALEVLCARSASRRTVANIVATAAAVVDGATTRTGPRWFGPVYLAKLIGGHGGIPRAPLDVRARRGSSRRCSRWRRACCRR</sequence>
<organism evidence="1 2">
    <name type="scientific">Actinomycetospora aeridis</name>
    <dbReference type="NCBI Taxonomy" id="3129231"/>
    <lineage>
        <taxon>Bacteria</taxon>
        <taxon>Bacillati</taxon>
        <taxon>Actinomycetota</taxon>
        <taxon>Actinomycetes</taxon>
        <taxon>Pseudonocardiales</taxon>
        <taxon>Pseudonocardiaceae</taxon>
        <taxon>Actinomycetospora</taxon>
    </lineage>
</organism>
<proteinExistence type="predicted"/>